<dbReference type="RefSeq" id="WP_165268017.1">
    <property type="nucleotide sequence ID" value="NZ_JAALLS010000009.1"/>
</dbReference>
<dbReference type="InterPro" id="IPR041662">
    <property type="entry name" value="SusD-like_2"/>
</dbReference>
<name>A0A6M1T6U4_9BACT</name>
<organism evidence="2 3">
    <name type="scientific">Fodinibius halophilus</name>
    <dbReference type="NCBI Taxonomy" id="1736908"/>
    <lineage>
        <taxon>Bacteria</taxon>
        <taxon>Pseudomonadati</taxon>
        <taxon>Balneolota</taxon>
        <taxon>Balneolia</taxon>
        <taxon>Balneolales</taxon>
        <taxon>Balneolaceae</taxon>
        <taxon>Fodinibius</taxon>
    </lineage>
</organism>
<dbReference type="AlphaFoldDB" id="A0A6M1T6U4"/>
<dbReference type="Pfam" id="PF12771">
    <property type="entry name" value="SusD-like_2"/>
    <property type="match status" value="1"/>
</dbReference>
<proteinExistence type="predicted"/>
<dbReference type="InterPro" id="IPR011990">
    <property type="entry name" value="TPR-like_helical_dom_sf"/>
</dbReference>
<feature type="region of interest" description="Disordered" evidence="1">
    <location>
        <begin position="472"/>
        <end position="496"/>
    </location>
</feature>
<reference evidence="2 3" key="1">
    <citation type="submission" date="2020-02" db="EMBL/GenBank/DDBJ databases">
        <title>Aliifodinibius halophilus 2W32, complete genome.</title>
        <authorList>
            <person name="Li Y."/>
            <person name="Wu S."/>
        </authorList>
    </citation>
    <scope>NUCLEOTIDE SEQUENCE [LARGE SCALE GENOMIC DNA]</scope>
    <source>
        <strain evidence="2 3">2W32</strain>
    </source>
</reference>
<evidence type="ECO:0000313" key="2">
    <source>
        <dbReference type="EMBL" id="NGP88363.1"/>
    </source>
</evidence>
<keyword evidence="3" id="KW-1185">Reference proteome</keyword>
<accession>A0A6M1T6U4</accession>
<keyword evidence="2" id="KW-0449">Lipoprotein</keyword>
<sequence>MCKSYLTNIIRITSVLLLIGLFITSCDSFSDFGDMNTNPTTADQVEPAMKLTTLQLATAGTRYEMWRAQLLYGENVSQHLVNAFYGGGNNYTESIDWLTAFWNTAYSGNEISERAQVKGVENLIHQLKQKEEAGESVNNMLGIARIMRVFIYHRITDLYGDIPYSEAGKGYIEREFTPVYDKQEEIYNDFFSELDAAVNQLDPSGSSYGGNDLMYNGDVAKWQRFANSLRLRLALRLVKVDITKAENQAVAAINAPGGVMTSNDDIAMVKHQDGPSNGPAGMNSNPISEAMNDGGDHEFVAQTLVDWMKNANDPRLEVYAETDSSAYVGFPSGYTSTSVQNHPSFNATTNNYARVNSMLIDREDPTFFQTYAEVEFMLAEVAARGWTAGNAQDHYEAGVEAAMNYLSLYDANGGANISSGDISNYLANNPYNASGTLDQQLEQINSQYWAAVFLNGIEAWSNFRRSGYPDLEPALVDSNDPPPGNQTDGQIPRRLTYPEGNESILNAKNYNEVIKRQGDNNMVTRVWWDKQ</sequence>
<dbReference type="SUPFAM" id="SSF48452">
    <property type="entry name" value="TPR-like"/>
    <property type="match status" value="1"/>
</dbReference>
<comment type="caution">
    <text evidence="2">The sequence shown here is derived from an EMBL/GenBank/DDBJ whole genome shotgun (WGS) entry which is preliminary data.</text>
</comment>
<dbReference type="PROSITE" id="PS51257">
    <property type="entry name" value="PROKAR_LIPOPROTEIN"/>
    <property type="match status" value="1"/>
</dbReference>
<evidence type="ECO:0000313" key="3">
    <source>
        <dbReference type="Proteomes" id="UP000479132"/>
    </source>
</evidence>
<gene>
    <name evidence="2" type="ORF">G3569_08340</name>
</gene>
<dbReference type="Proteomes" id="UP000479132">
    <property type="component" value="Unassembled WGS sequence"/>
</dbReference>
<dbReference type="EMBL" id="JAALLS010000009">
    <property type="protein sequence ID" value="NGP88363.1"/>
    <property type="molecule type" value="Genomic_DNA"/>
</dbReference>
<dbReference type="Gene3D" id="1.25.40.390">
    <property type="match status" value="1"/>
</dbReference>
<protein>
    <submittedName>
        <fullName evidence="2">SusD/RagB family nutrient-binding outer membrane lipoprotein</fullName>
    </submittedName>
</protein>
<evidence type="ECO:0000256" key="1">
    <source>
        <dbReference type="SAM" id="MobiDB-lite"/>
    </source>
</evidence>